<evidence type="ECO:0000256" key="1">
    <source>
        <dbReference type="ARBA" id="ARBA00004397"/>
    </source>
</evidence>
<keyword evidence="15" id="KW-1185">Reference proteome</keyword>
<feature type="compositionally biased region" description="Basic residues" evidence="11">
    <location>
        <begin position="1258"/>
        <end position="1267"/>
    </location>
</feature>
<feature type="compositionally biased region" description="Polar residues" evidence="11">
    <location>
        <begin position="975"/>
        <end position="986"/>
    </location>
</feature>
<dbReference type="STRING" id="196109.A0A136J7Z4"/>
<dbReference type="GO" id="GO:0015031">
    <property type="term" value="P:protein transport"/>
    <property type="evidence" value="ECO:0007669"/>
    <property type="project" value="UniProtKB-KW"/>
</dbReference>
<dbReference type="GO" id="GO:0006914">
    <property type="term" value="P:autophagy"/>
    <property type="evidence" value="ECO:0007669"/>
    <property type="project" value="UniProtKB-KW"/>
</dbReference>
<evidence type="ECO:0000256" key="3">
    <source>
        <dbReference type="ARBA" id="ARBA00022448"/>
    </source>
</evidence>
<keyword evidence="7 10" id="KW-0072">Autophagy</keyword>
<dbReference type="GO" id="GO:0016192">
    <property type="term" value="P:vesicle-mediated transport"/>
    <property type="evidence" value="ECO:0007669"/>
    <property type="project" value="UniProtKB-KW"/>
</dbReference>
<evidence type="ECO:0000256" key="6">
    <source>
        <dbReference type="ARBA" id="ARBA00022927"/>
    </source>
</evidence>
<feature type="region of interest" description="Disordered" evidence="11">
    <location>
        <begin position="1136"/>
        <end position="1275"/>
    </location>
</feature>
<evidence type="ECO:0000256" key="8">
    <source>
        <dbReference type="ARBA" id="ARBA00023136"/>
    </source>
</evidence>
<feature type="region of interest" description="Disordered" evidence="11">
    <location>
        <begin position="767"/>
        <end position="1108"/>
    </location>
</feature>
<name>A0A136J7Z4_9PEZI</name>
<comment type="similarity">
    <text evidence="2 10">Belongs to the SEC16 family.</text>
</comment>
<dbReference type="GO" id="GO:0005789">
    <property type="term" value="C:endoplasmic reticulum membrane"/>
    <property type="evidence" value="ECO:0007669"/>
    <property type="project" value="UniProtKB-SubCell"/>
</dbReference>
<feature type="compositionally biased region" description="Low complexity" evidence="11">
    <location>
        <begin position="775"/>
        <end position="789"/>
    </location>
</feature>
<dbReference type="InterPro" id="IPR024298">
    <property type="entry name" value="Sec16_Sec23-bd"/>
</dbReference>
<evidence type="ECO:0000313" key="14">
    <source>
        <dbReference type="EMBL" id="KXJ93277.1"/>
    </source>
</evidence>
<keyword evidence="8 10" id="KW-0472">Membrane</keyword>
<feature type="domain" description="Sec16 central conserved" evidence="13">
    <location>
        <begin position="296"/>
        <end position="413"/>
    </location>
</feature>
<keyword evidence="5 10" id="KW-0931">ER-Golgi transport</keyword>
<feature type="region of interest" description="Disordered" evidence="11">
    <location>
        <begin position="118"/>
        <end position="290"/>
    </location>
</feature>
<feature type="compositionally biased region" description="Low complexity" evidence="11">
    <location>
        <begin position="1237"/>
        <end position="1256"/>
    </location>
</feature>
<dbReference type="GO" id="GO:0070973">
    <property type="term" value="P:protein localization to endoplasmic reticulum exit site"/>
    <property type="evidence" value="ECO:0007669"/>
    <property type="project" value="TreeGrafter"/>
</dbReference>
<feature type="compositionally biased region" description="Pro residues" evidence="11">
    <location>
        <begin position="1226"/>
        <end position="1236"/>
    </location>
</feature>
<evidence type="ECO:0000256" key="10">
    <source>
        <dbReference type="RuleBase" id="RU364101"/>
    </source>
</evidence>
<dbReference type="PANTHER" id="PTHR13402">
    <property type="entry name" value="RGPR-RELATED"/>
    <property type="match status" value="1"/>
</dbReference>
<feature type="compositionally biased region" description="Pro residues" evidence="11">
    <location>
        <begin position="1148"/>
        <end position="1179"/>
    </location>
</feature>
<feature type="compositionally biased region" description="Low complexity" evidence="11">
    <location>
        <begin position="54"/>
        <end position="86"/>
    </location>
</feature>
<feature type="compositionally biased region" description="Low complexity" evidence="11">
    <location>
        <begin position="931"/>
        <end position="955"/>
    </location>
</feature>
<dbReference type="Pfam" id="PF12931">
    <property type="entry name" value="TPR_Sec16"/>
    <property type="match status" value="1"/>
</dbReference>
<feature type="compositionally biased region" description="Low complexity" evidence="11">
    <location>
        <begin position="1210"/>
        <end position="1221"/>
    </location>
</feature>
<dbReference type="PANTHER" id="PTHR13402:SF6">
    <property type="entry name" value="SECRETORY 16, ISOFORM I"/>
    <property type="match status" value="1"/>
</dbReference>
<feature type="compositionally biased region" description="Polar residues" evidence="11">
    <location>
        <begin position="798"/>
        <end position="822"/>
    </location>
</feature>
<sequence length="1275" mass="133980">MIPQQMPGQGLPSGSPALVAPERASPYAGLSSGNDSRPTLPAAANSRYSPAPPNGLGAPNGGAVPPSAMSRYSPAPPGSRAASGAYGAVASGIPPPILAAHQPRTSSPLAQYEVNRDLGRNRLPSPAHSDAGGAPLARTNSNQYEPRGNRIPSLPVTQEVEEEAAAAQAPPMPANMSPQLRYSNEARRTPPPAGLQPSMLSPPKRATSNYTPHMVASPSKEVNFVPPSRSQAGSPGLARHAQRSSSGHSIASPPFVQSPPVTRPSVRARGMSQHLNLVPPTDGRENDPLQRWRGSPVFSWGVGGTFVTSFPKDVPRYGIQSAVPQITRVPGEVKMQNVKDIYPLEERLSKFPGPLKGRSKKKETIAWLTAAIEGLEQQRPNVGFQMSQSHEDKRAEERILLYKILKTFIENDGVLEGNASVDRAVREVISPEAAAANSSEPSTGAGLGMLASSMTTMQADSVDSSAIEQIRKFLLTGEREKAAWLAVDRRLWGHALLLANTVQTADLYKKVAQEFIKKEVNHPGHNNESLAALYGVLSGNYEESVDELVPSHARAGMQLISTSAAGADHQDALAGLDKWRETLGLILSNRSLADVQALGSLGNLLSSYGRAEAAHICYLFARQHVTFGGLDDPNAQFVLVGADHKRQADQFAKETEALLLSEVFEYGLSMTGGAAASQGCPHLAAYKLQHAQILAQYGFRDKALAYCDSIYNAISSQTKRSSYYHAGLESAVDDLLKRLKQAPKGESSSWIAKPTSSGMWNRFNKFVAGDDNETSGDGTSGDPGTESGPFARVAGGTPTISRSPSMNNFEMYGSSPNTSTMPAMSLPPTKASSRYAPGGAQTATSPYEPTASFTGAPRTSGELTRSPYEPSGQGADGHYTNGNPYTPQTPNSAYQPTSPYGGQESPYAPAQPTESAAPAVDAYGGYGGYQPYGAPIAGLQNESQPAAQQQQQHAPEGADSAHQTPSYGYEPPAINSYSPPTLNTFDSTEGGAGESTTTGGFEPPSYQPSSFEAPSYAPGPGADDDADDEQPKPKKKSFMDDDDDDFPSMKPREKTKAEKDKENEELVRRVAEQEAKQEAEAKAGKKGGWGFGGWFGGAKKDLGGGGAEAPKAIKAKLGEQSSFVYDPELKRWVNKKAGAEDTVAKSATPPPPRGTPPPPSGASGLAPPPPSMSAPPMGPPRSTSTPSPAFGKSASSASLAPPQGSPGRPAPLQSSASESAAAGGGMPPPPGAPPARPASRLSNASSIDDLLGAAGPRKGGKKPRKSGRYVDVMAK</sequence>
<dbReference type="Gene3D" id="1.25.40.1030">
    <property type="match status" value="1"/>
</dbReference>
<keyword evidence="4 10" id="KW-0256">Endoplasmic reticulum</keyword>
<accession>A0A136J7Z4</accession>
<feature type="domain" description="Sec16 Sec23-binding" evidence="12">
    <location>
        <begin position="470"/>
        <end position="770"/>
    </location>
</feature>
<dbReference type="GO" id="GO:0070971">
    <property type="term" value="C:endoplasmic reticulum exit site"/>
    <property type="evidence" value="ECO:0007669"/>
    <property type="project" value="TreeGrafter"/>
</dbReference>
<comment type="function">
    <text evidence="9 10">Involved in the initiation of assembly of the COPII coat required for the formation of transport vesicles from the endoplasmic reticulum (ER) and the selection of cargo molecules. Also involved in autophagy.</text>
</comment>
<evidence type="ECO:0000256" key="11">
    <source>
        <dbReference type="SAM" id="MobiDB-lite"/>
    </source>
</evidence>
<evidence type="ECO:0000259" key="12">
    <source>
        <dbReference type="Pfam" id="PF12931"/>
    </source>
</evidence>
<evidence type="ECO:0000259" key="13">
    <source>
        <dbReference type="Pfam" id="PF12932"/>
    </source>
</evidence>
<dbReference type="Proteomes" id="UP000070501">
    <property type="component" value="Unassembled WGS sequence"/>
</dbReference>
<feature type="compositionally biased region" description="Basic and acidic residues" evidence="11">
    <location>
        <begin position="1050"/>
        <end position="1083"/>
    </location>
</feature>
<dbReference type="CDD" id="cd09233">
    <property type="entry name" value="ACE1-Sec16-like"/>
    <property type="match status" value="1"/>
</dbReference>
<reference evidence="15" key="1">
    <citation type="submission" date="2016-02" db="EMBL/GenBank/DDBJ databases">
        <title>Draft genome sequence of Microdochium bolleyi, a fungal endophyte of beachgrass.</title>
        <authorList>
            <consortium name="DOE Joint Genome Institute"/>
            <person name="David A.S."/>
            <person name="May G."/>
            <person name="Haridas S."/>
            <person name="Lim J."/>
            <person name="Wang M."/>
            <person name="Labutti K."/>
            <person name="Lipzen A."/>
            <person name="Barry K."/>
            <person name="Grigoriev I.V."/>
        </authorList>
    </citation>
    <scope>NUCLEOTIDE SEQUENCE [LARGE SCALE GENOMIC DNA]</scope>
    <source>
        <strain evidence="15">J235TASD1</strain>
    </source>
</reference>
<evidence type="ECO:0000256" key="9">
    <source>
        <dbReference type="ARBA" id="ARBA00024687"/>
    </source>
</evidence>
<feature type="region of interest" description="Disordered" evidence="11">
    <location>
        <begin position="1"/>
        <end position="86"/>
    </location>
</feature>
<dbReference type="EMBL" id="KQ964248">
    <property type="protein sequence ID" value="KXJ93277.1"/>
    <property type="molecule type" value="Genomic_DNA"/>
</dbReference>
<dbReference type="Pfam" id="PF12932">
    <property type="entry name" value="Sec16"/>
    <property type="match status" value="1"/>
</dbReference>
<evidence type="ECO:0000313" key="15">
    <source>
        <dbReference type="Proteomes" id="UP000070501"/>
    </source>
</evidence>
<proteinExistence type="inferred from homology"/>
<keyword evidence="3 10" id="KW-0813">Transport</keyword>
<evidence type="ECO:0000256" key="7">
    <source>
        <dbReference type="ARBA" id="ARBA00023006"/>
    </source>
</evidence>
<evidence type="ECO:0000256" key="2">
    <source>
        <dbReference type="ARBA" id="ARBA00005927"/>
    </source>
</evidence>
<feature type="compositionally biased region" description="Polar residues" evidence="11">
    <location>
        <begin position="880"/>
        <end position="900"/>
    </location>
</feature>
<feature type="compositionally biased region" description="Polar residues" evidence="11">
    <location>
        <begin position="841"/>
        <end position="853"/>
    </location>
</feature>
<comment type="subcellular location">
    <subcellularLocation>
        <location evidence="1">Endoplasmic reticulum membrane</location>
        <topology evidence="1">Peripheral membrane protein</topology>
        <orientation evidence="1">Cytoplasmic side</orientation>
    </subcellularLocation>
</comment>
<dbReference type="FunFam" id="1.25.40.1030:FF:000008">
    <property type="entry name" value="Protein transport protein sec16"/>
    <property type="match status" value="1"/>
</dbReference>
<dbReference type="GO" id="GO:0012507">
    <property type="term" value="C:ER to Golgi transport vesicle membrane"/>
    <property type="evidence" value="ECO:0007669"/>
    <property type="project" value="TreeGrafter"/>
</dbReference>
<keyword evidence="6 10" id="KW-0653">Protein transport</keyword>
<feature type="compositionally biased region" description="Polar residues" evidence="11">
    <location>
        <begin position="1183"/>
        <end position="1198"/>
    </location>
</feature>
<dbReference type="GO" id="GO:0007030">
    <property type="term" value="P:Golgi organization"/>
    <property type="evidence" value="ECO:0007669"/>
    <property type="project" value="TreeGrafter"/>
</dbReference>
<organism evidence="14 15">
    <name type="scientific">Microdochium bolleyi</name>
    <dbReference type="NCBI Taxonomy" id="196109"/>
    <lineage>
        <taxon>Eukaryota</taxon>
        <taxon>Fungi</taxon>
        <taxon>Dikarya</taxon>
        <taxon>Ascomycota</taxon>
        <taxon>Pezizomycotina</taxon>
        <taxon>Sordariomycetes</taxon>
        <taxon>Xylariomycetidae</taxon>
        <taxon>Xylariales</taxon>
        <taxon>Microdochiaceae</taxon>
        <taxon>Microdochium</taxon>
    </lineage>
</organism>
<dbReference type="AlphaFoldDB" id="A0A136J7Z4"/>
<dbReference type="InterPro" id="IPR024340">
    <property type="entry name" value="Sec16_CCD"/>
</dbReference>
<evidence type="ECO:0000256" key="4">
    <source>
        <dbReference type="ARBA" id="ARBA00022824"/>
    </source>
</evidence>
<protein>
    <recommendedName>
        <fullName evidence="10">Protein transport protein sec16</fullName>
    </recommendedName>
</protein>
<evidence type="ECO:0000256" key="5">
    <source>
        <dbReference type="ARBA" id="ARBA00022892"/>
    </source>
</evidence>
<gene>
    <name evidence="14" type="ORF">Micbo1qcDRAFT_161260</name>
</gene>
<dbReference type="OrthoDB" id="8918678at2759"/>
<dbReference type="InParanoid" id="A0A136J7Z4"/>
<feature type="compositionally biased region" description="Gly residues" evidence="11">
    <location>
        <begin position="1086"/>
        <end position="1096"/>
    </location>
</feature>